<dbReference type="GO" id="GO:0008270">
    <property type="term" value="F:zinc ion binding"/>
    <property type="evidence" value="ECO:0007669"/>
    <property type="project" value="UniProtKB-KW"/>
</dbReference>
<dbReference type="GO" id="GO:0005634">
    <property type="term" value="C:nucleus"/>
    <property type="evidence" value="ECO:0007669"/>
    <property type="project" value="UniProtKB-SubCell"/>
</dbReference>
<accession>A0AAP0MGM6</accession>
<dbReference type="PANTHER" id="PTHR46481:SF10">
    <property type="entry name" value="ZINC FINGER BED DOMAIN-CONTAINING PROTEIN 39"/>
    <property type="match status" value="1"/>
</dbReference>
<keyword evidence="4" id="KW-0862">Zinc</keyword>
<gene>
    <name evidence="7" type="ORF">WN944_002473</name>
</gene>
<evidence type="ECO:0000259" key="6">
    <source>
        <dbReference type="Pfam" id="PF05699"/>
    </source>
</evidence>
<dbReference type="InterPro" id="IPR052035">
    <property type="entry name" value="ZnF_BED_domain_contain"/>
</dbReference>
<dbReference type="AlphaFoldDB" id="A0AAP0MGM6"/>
<keyword evidence="8" id="KW-1185">Reference proteome</keyword>
<dbReference type="Pfam" id="PF05699">
    <property type="entry name" value="Dimer_Tnp_hAT"/>
    <property type="match status" value="1"/>
</dbReference>
<comment type="subcellular location">
    <subcellularLocation>
        <location evidence="1">Nucleus</location>
    </subcellularLocation>
</comment>
<reference evidence="7 8" key="1">
    <citation type="submission" date="2024-05" db="EMBL/GenBank/DDBJ databases">
        <title>Haplotype-resolved chromosome-level genome assembly of Huyou (Citrus changshanensis).</title>
        <authorList>
            <person name="Miao C."/>
            <person name="Chen W."/>
            <person name="Wu Y."/>
            <person name="Wang L."/>
            <person name="Zhao S."/>
            <person name="Grierson D."/>
            <person name="Xu C."/>
            <person name="Chen K."/>
        </authorList>
    </citation>
    <scope>NUCLEOTIDE SEQUENCE [LARGE SCALE GENOMIC DNA]</scope>
    <source>
        <strain evidence="7">01-14</strain>
        <tissue evidence="7">Leaf</tissue>
    </source>
</reference>
<dbReference type="SUPFAM" id="SSF53098">
    <property type="entry name" value="Ribonuclease H-like"/>
    <property type="match status" value="1"/>
</dbReference>
<proteinExistence type="predicted"/>
<dbReference type="GO" id="GO:0046983">
    <property type="term" value="F:protein dimerization activity"/>
    <property type="evidence" value="ECO:0007669"/>
    <property type="project" value="InterPro"/>
</dbReference>
<organism evidence="7 8">
    <name type="scientific">Citrus x changshan-huyou</name>
    <dbReference type="NCBI Taxonomy" id="2935761"/>
    <lineage>
        <taxon>Eukaryota</taxon>
        <taxon>Viridiplantae</taxon>
        <taxon>Streptophyta</taxon>
        <taxon>Embryophyta</taxon>
        <taxon>Tracheophyta</taxon>
        <taxon>Spermatophyta</taxon>
        <taxon>Magnoliopsida</taxon>
        <taxon>eudicotyledons</taxon>
        <taxon>Gunneridae</taxon>
        <taxon>Pentapetalae</taxon>
        <taxon>rosids</taxon>
        <taxon>malvids</taxon>
        <taxon>Sapindales</taxon>
        <taxon>Rutaceae</taxon>
        <taxon>Aurantioideae</taxon>
        <taxon>Citrus</taxon>
    </lineage>
</organism>
<evidence type="ECO:0000313" key="8">
    <source>
        <dbReference type="Proteomes" id="UP001428341"/>
    </source>
</evidence>
<protein>
    <recommendedName>
        <fullName evidence="6">HAT C-terminal dimerisation domain-containing protein</fullName>
    </recommendedName>
</protein>
<dbReference type="InterPro" id="IPR012337">
    <property type="entry name" value="RNaseH-like_sf"/>
</dbReference>
<evidence type="ECO:0000256" key="1">
    <source>
        <dbReference type="ARBA" id="ARBA00004123"/>
    </source>
</evidence>
<dbReference type="EMBL" id="JBCGBO010000004">
    <property type="protein sequence ID" value="KAK9210104.1"/>
    <property type="molecule type" value="Genomic_DNA"/>
</dbReference>
<evidence type="ECO:0000313" key="7">
    <source>
        <dbReference type="EMBL" id="KAK9210104.1"/>
    </source>
</evidence>
<feature type="domain" description="HAT C-terminal dimerisation" evidence="6">
    <location>
        <begin position="127"/>
        <end position="211"/>
    </location>
</feature>
<evidence type="ECO:0000256" key="3">
    <source>
        <dbReference type="ARBA" id="ARBA00022771"/>
    </source>
</evidence>
<evidence type="ECO:0000256" key="4">
    <source>
        <dbReference type="ARBA" id="ARBA00022833"/>
    </source>
</evidence>
<sequence>MGDGCLRLMTISIAQNLMTEIIGDRCYLPGYKRHRSGDKSTPSFLEVHGSHTGQVLCDKLMGSLLEFNIERKLPSIIVDNVATNDRVTSFVNIGNGEVMDELNTYLSEKSSTEWISRFTSFVKVKDELDTYLSEKLVLFIVDEFFDILTWWKVNDGNCPILSRIARDILAIPITTIAPEFAFSIGGLSISVYHNRLHLSTLEVLMCSQSWIRAICGAVALTSPAYAKILDEELELKLM</sequence>
<dbReference type="Proteomes" id="UP001428341">
    <property type="component" value="Unassembled WGS sequence"/>
</dbReference>
<keyword evidence="3" id="KW-0863">Zinc-finger</keyword>
<name>A0AAP0MGM6_9ROSI</name>
<keyword evidence="2" id="KW-0479">Metal-binding</keyword>
<dbReference type="InterPro" id="IPR008906">
    <property type="entry name" value="HATC_C_dom"/>
</dbReference>
<evidence type="ECO:0000256" key="2">
    <source>
        <dbReference type="ARBA" id="ARBA00022723"/>
    </source>
</evidence>
<evidence type="ECO:0000256" key="5">
    <source>
        <dbReference type="ARBA" id="ARBA00023242"/>
    </source>
</evidence>
<comment type="caution">
    <text evidence="7">The sequence shown here is derived from an EMBL/GenBank/DDBJ whole genome shotgun (WGS) entry which is preliminary data.</text>
</comment>
<keyword evidence="5" id="KW-0539">Nucleus</keyword>
<dbReference type="PANTHER" id="PTHR46481">
    <property type="entry name" value="ZINC FINGER BED DOMAIN-CONTAINING PROTEIN 4"/>
    <property type="match status" value="1"/>
</dbReference>